<protein>
    <recommendedName>
        <fullName evidence="3">Coilin N-terminal domain-containing protein</fullName>
    </recommendedName>
</protein>
<accession>A0A0M8ZSU2</accession>
<dbReference type="STRING" id="166423.A0A0M8ZSU2"/>
<dbReference type="InterPro" id="IPR031722">
    <property type="entry name" value="Coilin_N"/>
</dbReference>
<sequence length="782" mass="89757">MCQNFRVKLDFCNYYNDIRRFCWIFIDCTKMLQIDDIKKHIKKLFGINDPFDLLLNKNEYLPPREDIRILKENEIILVSPGSHFSSDQFNNLPLYYAVSLIDENKEELEDSAHSEQIEELISQSDKNSIQQEQLSINFPTVLSSQEDLSIDTTNNFQDDAEMYDTTTNTEICNTLPKRNHIRHRKKKIKVDTQLAEEDKSVKSKITNPIISSIISSCKHIGFDIVDDKIVMKDQVICPSNIVDAIHKLENILSSVKSAIPLTFGNDRVKDMTKKEKEEKDNTEDTEVNTVSKNINGNTVSTERLEEINKFLGIDFETYEVMVVRPKVNDIIAFKFFFGLRLERLELDVSFGGHCARRKKRPGKLPRRGSRQMASHLLDHSNDSIAWEAVFAPRSSDAATRVVQKSSFISNLQHGCTGRVALCKVRLRRFTRIFLARTLRKLRPRAWRHFIYNVMSHDFVSPAFHLGPGTGTKVCRQLAKSSKRFERSYLDQSGQLTCTVRREARYDKSRVINKSRRLPRTPSGTIVQSPCSQKRQVASKKRRQMRSLSRVCLITGSFSYLRNDTSRATVNWMRVPKRAYRLGGLGVNRKPVLDLDGAKSRGRHTAYTREFPTDDHQHDEQPHGHSPADRLRSALGHVLADLSLAREPTTRDRGRKVGKEIGEHPPKRRRFCNRRVESDEGEDGKRTGQQRVDKEPTAEGGRMAPNDKRAGRRSRDHKVIEEVPDLWHGSGNFVSFRGLLFHLLRTAACEISSRSSCIFLFLLLGFPFVGGAAIFELWRIACH</sequence>
<dbReference type="OrthoDB" id="74813at2759"/>
<feature type="compositionally biased region" description="Basic and acidic residues" evidence="1">
    <location>
        <begin position="647"/>
        <end position="664"/>
    </location>
</feature>
<name>A0A0M8ZSU2_9HYME</name>
<dbReference type="AlphaFoldDB" id="A0A0M8ZSU2"/>
<keyword evidence="2" id="KW-0472">Membrane</keyword>
<feature type="region of interest" description="Disordered" evidence="1">
    <location>
        <begin position="639"/>
        <end position="715"/>
    </location>
</feature>
<evidence type="ECO:0000256" key="2">
    <source>
        <dbReference type="SAM" id="Phobius"/>
    </source>
</evidence>
<keyword evidence="5" id="KW-1185">Reference proteome</keyword>
<feature type="compositionally biased region" description="Basic and acidic residues" evidence="1">
    <location>
        <begin position="673"/>
        <end position="696"/>
    </location>
</feature>
<feature type="compositionally biased region" description="Basic and acidic residues" evidence="1">
    <location>
        <begin position="610"/>
        <end position="628"/>
    </location>
</feature>
<dbReference type="Proteomes" id="UP000053105">
    <property type="component" value="Unassembled WGS sequence"/>
</dbReference>
<keyword evidence="2" id="KW-0812">Transmembrane</keyword>
<organism evidence="4 5">
    <name type="scientific">Melipona quadrifasciata</name>
    <dbReference type="NCBI Taxonomy" id="166423"/>
    <lineage>
        <taxon>Eukaryota</taxon>
        <taxon>Metazoa</taxon>
        <taxon>Ecdysozoa</taxon>
        <taxon>Arthropoda</taxon>
        <taxon>Hexapoda</taxon>
        <taxon>Insecta</taxon>
        <taxon>Pterygota</taxon>
        <taxon>Neoptera</taxon>
        <taxon>Endopterygota</taxon>
        <taxon>Hymenoptera</taxon>
        <taxon>Apocrita</taxon>
        <taxon>Aculeata</taxon>
        <taxon>Apoidea</taxon>
        <taxon>Anthophila</taxon>
        <taxon>Apidae</taxon>
        <taxon>Melipona</taxon>
    </lineage>
</organism>
<reference evidence="4 5" key="1">
    <citation type="submission" date="2015-07" db="EMBL/GenBank/DDBJ databases">
        <title>The genome of Melipona quadrifasciata.</title>
        <authorList>
            <person name="Pan H."/>
            <person name="Kapheim K."/>
        </authorList>
    </citation>
    <scope>NUCLEOTIDE SEQUENCE [LARGE SCALE GENOMIC DNA]</scope>
    <source>
        <strain evidence="4">0111107301</strain>
        <tissue evidence="4">Whole body</tissue>
    </source>
</reference>
<feature type="region of interest" description="Disordered" evidence="1">
    <location>
        <begin position="609"/>
        <end position="628"/>
    </location>
</feature>
<dbReference type="Pfam" id="PF15862">
    <property type="entry name" value="Coilin_N"/>
    <property type="match status" value="1"/>
</dbReference>
<dbReference type="EMBL" id="KQ435915">
    <property type="protein sequence ID" value="KOX68819.1"/>
    <property type="molecule type" value="Genomic_DNA"/>
</dbReference>
<feature type="transmembrane region" description="Helical" evidence="2">
    <location>
        <begin position="757"/>
        <end position="777"/>
    </location>
</feature>
<evidence type="ECO:0000313" key="5">
    <source>
        <dbReference type="Proteomes" id="UP000053105"/>
    </source>
</evidence>
<gene>
    <name evidence="4" type="ORF">WN51_06987</name>
</gene>
<evidence type="ECO:0000256" key="1">
    <source>
        <dbReference type="SAM" id="MobiDB-lite"/>
    </source>
</evidence>
<proteinExistence type="predicted"/>
<evidence type="ECO:0000313" key="4">
    <source>
        <dbReference type="EMBL" id="KOX68819.1"/>
    </source>
</evidence>
<evidence type="ECO:0000259" key="3">
    <source>
        <dbReference type="Pfam" id="PF15862"/>
    </source>
</evidence>
<keyword evidence="2" id="KW-1133">Transmembrane helix</keyword>
<feature type="domain" description="Coilin N-terminal" evidence="3">
    <location>
        <begin position="9"/>
        <end position="198"/>
    </location>
</feature>